<organism evidence="4">
    <name type="scientific">Chromera velia CCMP2878</name>
    <dbReference type="NCBI Taxonomy" id="1169474"/>
    <lineage>
        <taxon>Eukaryota</taxon>
        <taxon>Sar</taxon>
        <taxon>Alveolata</taxon>
        <taxon>Colpodellida</taxon>
        <taxon>Chromeraceae</taxon>
        <taxon>Chromera</taxon>
    </lineage>
</organism>
<name>A0A0G4I3Q9_9ALVE</name>
<sequence length="188" mass="20939">MFECRVATEEDLPSIHSILEHFIRNSVVSWRHAEEDPLLKLSNMQEQFRARKTGDWIVAVSKGAGTIVGYAYASPFKALHGWNQTVENSIYVRKGYEGKGIGSLLLGSLICFCREWGFKQMVALIACDGTGLGQASLKLHGKHGFVKVGQLRACGSKFDHIDMDCTIMQRSLQEEGEEKKVSTEAEKS</sequence>
<dbReference type="Gene3D" id="3.40.630.30">
    <property type="match status" value="1"/>
</dbReference>
<keyword evidence="2" id="KW-0012">Acyltransferase</keyword>
<dbReference type="EMBL" id="CDMZ01004995">
    <property type="protein sequence ID" value="CEM51611.1"/>
    <property type="molecule type" value="Genomic_DNA"/>
</dbReference>
<dbReference type="VEuPathDB" id="CryptoDB:Cvel_10733"/>
<evidence type="ECO:0000256" key="2">
    <source>
        <dbReference type="ARBA" id="ARBA00023315"/>
    </source>
</evidence>
<dbReference type="PANTHER" id="PTHR43072:SF23">
    <property type="entry name" value="UPF0039 PROTEIN C11D3.02C"/>
    <property type="match status" value="1"/>
</dbReference>
<dbReference type="SUPFAM" id="SSF55729">
    <property type="entry name" value="Acyl-CoA N-acyltransferases (Nat)"/>
    <property type="match status" value="1"/>
</dbReference>
<dbReference type="PANTHER" id="PTHR43072">
    <property type="entry name" value="N-ACETYLTRANSFERASE"/>
    <property type="match status" value="1"/>
</dbReference>
<evidence type="ECO:0000259" key="3">
    <source>
        <dbReference type="PROSITE" id="PS51186"/>
    </source>
</evidence>
<dbReference type="AlphaFoldDB" id="A0A0G4I3Q9"/>
<evidence type="ECO:0000256" key="1">
    <source>
        <dbReference type="ARBA" id="ARBA00022679"/>
    </source>
</evidence>
<dbReference type="Pfam" id="PF00583">
    <property type="entry name" value="Acetyltransf_1"/>
    <property type="match status" value="1"/>
</dbReference>
<dbReference type="InterPro" id="IPR000182">
    <property type="entry name" value="GNAT_dom"/>
</dbReference>
<dbReference type="PROSITE" id="PS51186">
    <property type="entry name" value="GNAT"/>
    <property type="match status" value="1"/>
</dbReference>
<reference evidence="4" key="1">
    <citation type="submission" date="2014-11" db="EMBL/GenBank/DDBJ databases">
        <authorList>
            <person name="Otto D Thomas"/>
            <person name="Naeem Raeece"/>
        </authorList>
    </citation>
    <scope>NUCLEOTIDE SEQUENCE</scope>
</reference>
<proteinExistence type="predicted"/>
<gene>
    <name evidence="4" type="ORF">Cvel_10733</name>
</gene>
<accession>A0A0G4I3Q9</accession>
<feature type="domain" description="N-acetyltransferase" evidence="3">
    <location>
        <begin position="2"/>
        <end position="168"/>
    </location>
</feature>
<protein>
    <recommendedName>
        <fullName evidence="3">N-acetyltransferase domain-containing protein</fullName>
    </recommendedName>
</protein>
<dbReference type="GO" id="GO:0016747">
    <property type="term" value="F:acyltransferase activity, transferring groups other than amino-acyl groups"/>
    <property type="evidence" value="ECO:0007669"/>
    <property type="project" value="InterPro"/>
</dbReference>
<dbReference type="InterPro" id="IPR016181">
    <property type="entry name" value="Acyl_CoA_acyltransferase"/>
</dbReference>
<keyword evidence="1" id="KW-0808">Transferase</keyword>
<evidence type="ECO:0000313" key="4">
    <source>
        <dbReference type="EMBL" id="CEM51611.1"/>
    </source>
</evidence>
<dbReference type="CDD" id="cd04301">
    <property type="entry name" value="NAT_SF"/>
    <property type="match status" value="1"/>
</dbReference>